<proteinExistence type="predicted"/>
<accession>A0A917DWD3</accession>
<organism evidence="2 3">
    <name type="scientific">Croceicoccus mobilis</name>
    <dbReference type="NCBI Taxonomy" id="1703339"/>
    <lineage>
        <taxon>Bacteria</taxon>
        <taxon>Pseudomonadati</taxon>
        <taxon>Pseudomonadota</taxon>
        <taxon>Alphaproteobacteria</taxon>
        <taxon>Sphingomonadales</taxon>
        <taxon>Erythrobacteraceae</taxon>
        <taxon>Croceicoccus</taxon>
    </lineage>
</organism>
<dbReference type="InterPro" id="IPR018762">
    <property type="entry name" value="ChpT_C"/>
</dbReference>
<dbReference type="InterPro" id="IPR036890">
    <property type="entry name" value="HATPase_C_sf"/>
</dbReference>
<sequence>MTDQSIQLASLIASRLCHDLLSPVGGMTNGIELLQDETDPAMREQCIDLLAQGARRTATRLRYFRLAFGAAGGFDDLLPVAEIKELVLAQAAEGRDIKVEWVANAEGFSKPAAKILLNFALMGIEALPRGGTLSVAVEQRGGEYEIAIRAEGMRIAFGEDVGKALDGTIPTEELSAHTVPAGLCRMIAQQTGGGIQHAKTEGALVLGAVLPNG</sequence>
<evidence type="ECO:0000313" key="3">
    <source>
        <dbReference type="Proteomes" id="UP000612349"/>
    </source>
</evidence>
<feature type="domain" description="Histidine phosphotransferase ChpT C-terminal" evidence="1">
    <location>
        <begin position="82"/>
        <end position="201"/>
    </location>
</feature>
<reference evidence="2" key="1">
    <citation type="journal article" date="2014" name="Int. J. Syst. Evol. Microbiol.">
        <title>Complete genome sequence of Corynebacterium casei LMG S-19264T (=DSM 44701T), isolated from a smear-ripened cheese.</title>
        <authorList>
            <consortium name="US DOE Joint Genome Institute (JGI-PGF)"/>
            <person name="Walter F."/>
            <person name="Albersmeier A."/>
            <person name="Kalinowski J."/>
            <person name="Ruckert C."/>
        </authorList>
    </citation>
    <scope>NUCLEOTIDE SEQUENCE</scope>
    <source>
        <strain evidence="2">CGMCC 1.15360</strain>
    </source>
</reference>
<protein>
    <submittedName>
        <fullName evidence="2">Histidine phosphotransferase</fullName>
    </submittedName>
</protein>
<dbReference type="Proteomes" id="UP000612349">
    <property type="component" value="Unassembled WGS sequence"/>
</dbReference>
<gene>
    <name evidence="2" type="ORF">GCM10010990_29470</name>
</gene>
<dbReference type="Gene3D" id="1.10.287.130">
    <property type="match status" value="1"/>
</dbReference>
<dbReference type="AlphaFoldDB" id="A0A917DWD3"/>
<dbReference type="Pfam" id="PF10090">
    <property type="entry name" value="HPTransfase"/>
    <property type="match status" value="1"/>
</dbReference>
<evidence type="ECO:0000259" key="1">
    <source>
        <dbReference type="Pfam" id="PF10090"/>
    </source>
</evidence>
<dbReference type="Gene3D" id="3.30.565.10">
    <property type="entry name" value="Histidine kinase-like ATPase, C-terminal domain"/>
    <property type="match status" value="1"/>
</dbReference>
<dbReference type="OrthoDB" id="9803702at2"/>
<keyword evidence="3" id="KW-1185">Reference proteome</keyword>
<reference evidence="2" key="2">
    <citation type="submission" date="2020-09" db="EMBL/GenBank/DDBJ databases">
        <authorList>
            <person name="Sun Q."/>
            <person name="Zhou Y."/>
        </authorList>
    </citation>
    <scope>NUCLEOTIDE SEQUENCE</scope>
    <source>
        <strain evidence="2">CGMCC 1.15360</strain>
    </source>
</reference>
<dbReference type="EMBL" id="BMIP01000007">
    <property type="protein sequence ID" value="GGD77826.1"/>
    <property type="molecule type" value="Genomic_DNA"/>
</dbReference>
<name>A0A917DWD3_9SPHN</name>
<evidence type="ECO:0000313" key="2">
    <source>
        <dbReference type="EMBL" id="GGD77826.1"/>
    </source>
</evidence>
<dbReference type="RefSeq" id="WP_066769167.1">
    <property type="nucleotide sequence ID" value="NZ_BMIP01000007.1"/>
</dbReference>
<comment type="caution">
    <text evidence="2">The sequence shown here is derived from an EMBL/GenBank/DDBJ whole genome shotgun (WGS) entry which is preliminary data.</text>
</comment>